<dbReference type="EMBL" id="LJGZ01000096">
    <property type="protein sequence ID" value="OEV17877.1"/>
    <property type="molecule type" value="Genomic_DNA"/>
</dbReference>
<proteinExistence type="predicted"/>
<keyword evidence="6" id="KW-0012">Acyltransferase</keyword>
<dbReference type="PANTHER" id="PTHR42681">
    <property type="entry name" value="MALONYL-COA-ACYL CARRIER PROTEIN TRANSACYLASE, MITOCHONDRIAL"/>
    <property type="match status" value="1"/>
</dbReference>
<dbReference type="InterPro" id="IPR009081">
    <property type="entry name" value="PP-bd_ACP"/>
</dbReference>
<feature type="compositionally biased region" description="Basic and acidic residues" evidence="8">
    <location>
        <begin position="306"/>
        <end position="315"/>
    </location>
</feature>
<evidence type="ECO:0000256" key="3">
    <source>
        <dbReference type="ARBA" id="ARBA00022553"/>
    </source>
</evidence>
<dbReference type="GO" id="GO:0006633">
    <property type="term" value="P:fatty acid biosynthetic process"/>
    <property type="evidence" value="ECO:0007669"/>
    <property type="project" value="TreeGrafter"/>
</dbReference>
<dbReference type="InterPro" id="IPR016036">
    <property type="entry name" value="Malonyl_transacylase_ACP-bd"/>
</dbReference>
<evidence type="ECO:0000256" key="5">
    <source>
        <dbReference type="ARBA" id="ARBA00023194"/>
    </source>
</evidence>
<dbReference type="InterPro" id="IPR004410">
    <property type="entry name" value="Malonyl_CoA-ACP_transAc_FabD"/>
</dbReference>
<name>A0A1E7LNW2_9ACTN</name>
<evidence type="ECO:0000259" key="9">
    <source>
        <dbReference type="PROSITE" id="PS50075"/>
    </source>
</evidence>
<dbReference type="PROSITE" id="PS50075">
    <property type="entry name" value="CARRIER"/>
    <property type="match status" value="1"/>
</dbReference>
<accession>A0A1E7LNW2</accession>
<feature type="domain" description="Carrier" evidence="9">
    <location>
        <begin position="313"/>
        <end position="391"/>
    </location>
</feature>
<dbReference type="Gene3D" id="3.40.366.10">
    <property type="entry name" value="Malonyl-Coenzyme A Acyl Carrier Protein, domain 2"/>
    <property type="match status" value="1"/>
</dbReference>
<sequence length="443" mass="48309">MRCYVFPGQGTQKKGMGRSLFGRFPDLCRRADRVLGYPIEELCLENPERRLSDTAYAQPAIYVVNALHWSAAQEDLPPADFFAGHSLGEYSALFAAGAFDFETGLTLVRRRAELMSQVSGGAMAAVVGLSEQIVQQTLEQHGATGVVIANYNAPEQFVLSGSREELARIKPVFEQVEGVRGFVPVRVSGPFHAPAMAPAADRFRSLLASVEVGELRTPVISNVTGRPFGPDAQEVRDLLADQIARPVRWTDCIRYLWDAGVSTFTELGESKVLTSLIDRITTAQEPAPEPAKEPAREPAEEPAPELAKEPAPDPRRDLIERIKREILQPEIGDEALGFDEDASFRQLGLNSIIYVRLARRAGTVLGVPIKPDVIFQHRSCAALADHLLTRDDIAPAIAPAAPPEAPPAPLRAYQDERVTALLHDCANGTLSVDRTIVAIRALA</sequence>
<dbReference type="RefSeq" id="WP_070203041.1">
    <property type="nucleotide sequence ID" value="NZ_LJGZ01000096.1"/>
</dbReference>
<dbReference type="InterPro" id="IPR016035">
    <property type="entry name" value="Acyl_Trfase/lysoPLipase"/>
</dbReference>
<keyword evidence="5" id="KW-0045">Antibiotic biosynthesis</keyword>
<keyword evidence="11" id="KW-1185">Reference proteome</keyword>
<evidence type="ECO:0000256" key="1">
    <source>
        <dbReference type="ARBA" id="ARBA00013258"/>
    </source>
</evidence>
<gene>
    <name evidence="10" type="ORF">AN221_26230</name>
</gene>
<dbReference type="PANTHER" id="PTHR42681:SF1">
    <property type="entry name" value="MALONYL-COA-ACYL CARRIER PROTEIN TRANSACYLASE, MITOCHONDRIAL"/>
    <property type="match status" value="1"/>
</dbReference>
<feature type="region of interest" description="Disordered" evidence="8">
    <location>
        <begin position="281"/>
        <end position="315"/>
    </location>
</feature>
<dbReference type="InterPro" id="IPR001227">
    <property type="entry name" value="Ac_transferase_dom_sf"/>
</dbReference>
<evidence type="ECO:0000313" key="11">
    <source>
        <dbReference type="Proteomes" id="UP000175971"/>
    </source>
</evidence>
<dbReference type="SMART" id="SM00827">
    <property type="entry name" value="PKS_AT"/>
    <property type="match status" value="1"/>
</dbReference>
<dbReference type="GO" id="GO:0017000">
    <property type="term" value="P:antibiotic biosynthetic process"/>
    <property type="evidence" value="ECO:0007669"/>
    <property type="project" value="UniProtKB-KW"/>
</dbReference>
<dbReference type="NCBIfam" id="TIGR00128">
    <property type="entry name" value="fabD"/>
    <property type="match status" value="1"/>
</dbReference>
<evidence type="ECO:0000256" key="7">
    <source>
        <dbReference type="ARBA" id="ARBA00048462"/>
    </source>
</evidence>
<dbReference type="SUPFAM" id="SSF55048">
    <property type="entry name" value="Probable ACP-binding domain of malonyl-CoA ACP transacylase"/>
    <property type="match status" value="1"/>
</dbReference>
<dbReference type="InterPro" id="IPR014043">
    <property type="entry name" value="Acyl_transferase_dom"/>
</dbReference>
<dbReference type="PATRIC" id="fig|518642.7.peg.1548"/>
<dbReference type="AlphaFoldDB" id="A0A1E7LNW2"/>
<dbReference type="Pfam" id="PF00698">
    <property type="entry name" value="Acyl_transf_1"/>
    <property type="match status" value="1"/>
</dbReference>
<evidence type="ECO:0000256" key="6">
    <source>
        <dbReference type="ARBA" id="ARBA00023315"/>
    </source>
</evidence>
<keyword evidence="3" id="KW-0597">Phosphoprotein</keyword>
<protein>
    <recommendedName>
        <fullName evidence="1">[acyl-carrier-protein] S-malonyltransferase</fullName>
        <ecNumber evidence="1">2.3.1.39</ecNumber>
    </recommendedName>
</protein>
<feature type="compositionally biased region" description="Basic and acidic residues" evidence="8">
    <location>
        <begin position="290"/>
        <end position="299"/>
    </location>
</feature>
<dbReference type="Proteomes" id="UP000175971">
    <property type="component" value="Unassembled WGS sequence"/>
</dbReference>
<dbReference type="OrthoDB" id="3543921at2"/>
<comment type="catalytic activity">
    <reaction evidence="7">
        <text>holo-[ACP] + malonyl-CoA = malonyl-[ACP] + CoA</text>
        <dbReference type="Rhea" id="RHEA:41792"/>
        <dbReference type="Rhea" id="RHEA-COMP:9623"/>
        <dbReference type="Rhea" id="RHEA-COMP:9685"/>
        <dbReference type="ChEBI" id="CHEBI:57287"/>
        <dbReference type="ChEBI" id="CHEBI:57384"/>
        <dbReference type="ChEBI" id="CHEBI:64479"/>
        <dbReference type="ChEBI" id="CHEBI:78449"/>
        <dbReference type="EC" id="2.3.1.39"/>
    </reaction>
</comment>
<dbReference type="SMART" id="SM00823">
    <property type="entry name" value="PKS_PP"/>
    <property type="match status" value="1"/>
</dbReference>
<evidence type="ECO:0000256" key="2">
    <source>
        <dbReference type="ARBA" id="ARBA00022450"/>
    </source>
</evidence>
<dbReference type="Pfam" id="PF00550">
    <property type="entry name" value="PP-binding"/>
    <property type="match status" value="1"/>
</dbReference>
<dbReference type="SUPFAM" id="SSF52151">
    <property type="entry name" value="FabD/lysophospholipase-like"/>
    <property type="match status" value="1"/>
</dbReference>
<dbReference type="GO" id="GO:0004314">
    <property type="term" value="F:[acyl-carrier-protein] S-malonyltransferase activity"/>
    <property type="evidence" value="ECO:0007669"/>
    <property type="project" value="UniProtKB-EC"/>
</dbReference>
<organism evidence="10 11">
    <name type="scientific">Streptomyces nanshensis</name>
    <dbReference type="NCBI Taxonomy" id="518642"/>
    <lineage>
        <taxon>Bacteria</taxon>
        <taxon>Bacillati</taxon>
        <taxon>Actinomycetota</taxon>
        <taxon>Actinomycetes</taxon>
        <taxon>Kitasatosporales</taxon>
        <taxon>Streptomycetaceae</taxon>
        <taxon>Streptomyces</taxon>
    </lineage>
</organism>
<dbReference type="Gene3D" id="3.30.70.250">
    <property type="entry name" value="Malonyl-CoA ACP transacylase, ACP-binding"/>
    <property type="match status" value="1"/>
</dbReference>
<dbReference type="EC" id="2.3.1.39" evidence="1"/>
<comment type="caution">
    <text evidence="10">The sequence shown here is derived from an EMBL/GenBank/DDBJ whole genome shotgun (WGS) entry which is preliminary data.</text>
</comment>
<dbReference type="SUPFAM" id="SSF47336">
    <property type="entry name" value="ACP-like"/>
    <property type="match status" value="1"/>
</dbReference>
<dbReference type="InterPro" id="IPR050858">
    <property type="entry name" value="Mal-CoA-ACP_Trans/PKS_FabD"/>
</dbReference>
<keyword evidence="4" id="KW-0808">Transferase</keyword>
<evidence type="ECO:0000256" key="8">
    <source>
        <dbReference type="SAM" id="MobiDB-lite"/>
    </source>
</evidence>
<evidence type="ECO:0000256" key="4">
    <source>
        <dbReference type="ARBA" id="ARBA00022679"/>
    </source>
</evidence>
<keyword evidence="2" id="KW-0596">Phosphopantetheine</keyword>
<dbReference type="Gene3D" id="1.10.1200.10">
    <property type="entry name" value="ACP-like"/>
    <property type="match status" value="1"/>
</dbReference>
<dbReference type="InterPro" id="IPR036736">
    <property type="entry name" value="ACP-like_sf"/>
</dbReference>
<reference evidence="10 11" key="1">
    <citation type="journal article" date="2016" name="Front. Microbiol.">
        <title>Comparative Genomics Analysis of Streptomyces Species Reveals Their Adaptation to the Marine Environment and Their Diversity at the Genomic Level.</title>
        <authorList>
            <person name="Tian X."/>
            <person name="Zhang Z."/>
            <person name="Yang T."/>
            <person name="Chen M."/>
            <person name="Li J."/>
            <person name="Chen F."/>
            <person name="Yang J."/>
            <person name="Li W."/>
            <person name="Zhang B."/>
            <person name="Zhang Z."/>
            <person name="Wu J."/>
            <person name="Zhang C."/>
            <person name="Long L."/>
            <person name="Xiao J."/>
        </authorList>
    </citation>
    <scope>NUCLEOTIDE SEQUENCE [LARGE SCALE GENOMIC DNA]</scope>
    <source>
        <strain evidence="10 11">SCSIO M10372</strain>
    </source>
</reference>
<dbReference type="InterPro" id="IPR020806">
    <property type="entry name" value="PKS_PP-bd"/>
</dbReference>
<dbReference type="GO" id="GO:0031177">
    <property type="term" value="F:phosphopantetheine binding"/>
    <property type="evidence" value="ECO:0007669"/>
    <property type="project" value="InterPro"/>
</dbReference>
<evidence type="ECO:0000313" key="10">
    <source>
        <dbReference type="EMBL" id="OEV17877.1"/>
    </source>
</evidence>
<dbReference type="GO" id="GO:0005829">
    <property type="term" value="C:cytosol"/>
    <property type="evidence" value="ECO:0007669"/>
    <property type="project" value="TreeGrafter"/>
</dbReference>